<evidence type="ECO:0000256" key="6">
    <source>
        <dbReference type="ARBA" id="ARBA00023144"/>
    </source>
</evidence>
<dbReference type="PRINTS" id="PR00959">
    <property type="entry name" value="MEVGALKINASE"/>
</dbReference>
<evidence type="ECO:0000313" key="11">
    <source>
        <dbReference type="Proteomes" id="UP000185612"/>
    </source>
</evidence>
<protein>
    <submittedName>
        <fullName evidence="10">Galactokinase</fullName>
    </submittedName>
</protein>
<dbReference type="Proteomes" id="UP000185612">
    <property type="component" value="Unassembled WGS sequence"/>
</dbReference>
<keyword evidence="4 10" id="KW-0418">Kinase</keyword>
<reference evidence="11" key="1">
    <citation type="submission" date="2016-12" db="EMBL/GenBank/DDBJ databases">
        <authorList>
            <person name="Meng X."/>
        </authorList>
    </citation>
    <scope>NUCLEOTIDE SEQUENCE [LARGE SCALE GENOMIC DNA]</scope>
    <source>
        <strain evidence="11">DSM 20732</strain>
    </source>
</reference>
<dbReference type="InterPro" id="IPR000705">
    <property type="entry name" value="Galactokinase"/>
</dbReference>
<dbReference type="EMBL" id="MQVS01000005">
    <property type="protein sequence ID" value="OKL51797.1"/>
    <property type="molecule type" value="Genomic_DNA"/>
</dbReference>
<dbReference type="GO" id="GO:0006012">
    <property type="term" value="P:galactose metabolic process"/>
    <property type="evidence" value="ECO:0007669"/>
    <property type="project" value="UniProtKB-KW"/>
</dbReference>
<keyword evidence="2" id="KW-0808">Transferase</keyword>
<dbReference type="InterPro" id="IPR014721">
    <property type="entry name" value="Ribsml_uS5_D2-typ_fold_subgr"/>
</dbReference>
<comment type="caution">
    <text evidence="10">The sequence shown here is derived from an EMBL/GenBank/DDBJ whole genome shotgun (WGS) entry which is preliminary data.</text>
</comment>
<sequence length="408" mass="43567">MSAPAEKVTWTVPGRIEVLGKHTDYAGGRSLLAASDVGITFAATAIDEPVLRVTSEAIPGEVVEVPFAAQHEDRHGHWSGYPAAVAARLATNFPTAVRGAQIHVSSTLPLASGMSSSSAMIVGLARCLIDIAGIESTDVFRDNITTLEQYAAYLACIENGQSFGDLAGHAGVGTFGGSEDHTAMLCCTAGELSQYSFCPTRYERRVPFPTDHTFVIAVSGVLAEKSGQARELYNRASLSTREIVALWNKAMDRHDIYLASAVRSQPDAPEIMRKLLGRTSYLRGRFEQFLAESESLVPAAADALAAHDLAEFGRLVDQSQTWTEEGLSNQVPQTISLHRLARSSGAVAASAFGAGFGGSVWALVPSGDAEDFAARWLAEYQTHWPEEGSRASTIITRPGQGVQRTVVA</sequence>
<keyword evidence="6" id="KW-0299">Galactose metabolism</keyword>
<comment type="similarity">
    <text evidence="1">Belongs to the GHMP kinase family. GalK subfamily.</text>
</comment>
<dbReference type="PIRSF" id="PIRSF000530">
    <property type="entry name" value="Galactokinase"/>
    <property type="match status" value="1"/>
</dbReference>
<dbReference type="AlphaFoldDB" id="A0A1Q5PW56"/>
<evidence type="ECO:0000256" key="3">
    <source>
        <dbReference type="ARBA" id="ARBA00022741"/>
    </source>
</evidence>
<evidence type="ECO:0000313" key="10">
    <source>
        <dbReference type="EMBL" id="OKL51797.1"/>
    </source>
</evidence>
<evidence type="ECO:0000259" key="9">
    <source>
        <dbReference type="Pfam" id="PF10509"/>
    </source>
</evidence>
<dbReference type="GO" id="GO:0005829">
    <property type="term" value="C:cytosol"/>
    <property type="evidence" value="ECO:0007669"/>
    <property type="project" value="TreeGrafter"/>
</dbReference>
<dbReference type="Pfam" id="PF00288">
    <property type="entry name" value="GHMP_kinases_N"/>
    <property type="match status" value="1"/>
</dbReference>
<dbReference type="Gene3D" id="3.30.70.890">
    <property type="entry name" value="GHMP kinase, C-terminal domain"/>
    <property type="match status" value="1"/>
</dbReference>
<evidence type="ECO:0000256" key="4">
    <source>
        <dbReference type="ARBA" id="ARBA00022777"/>
    </source>
</evidence>
<gene>
    <name evidence="10" type="ORF">BSZ40_06170</name>
</gene>
<dbReference type="Pfam" id="PF10509">
    <property type="entry name" value="GalKase_gal_bdg"/>
    <property type="match status" value="1"/>
</dbReference>
<evidence type="ECO:0000256" key="2">
    <source>
        <dbReference type="ARBA" id="ARBA00022679"/>
    </source>
</evidence>
<evidence type="ECO:0000256" key="1">
    <source>
        <dbReference type="ARBA" id="ARBA00006566"/>
    </source>
</evidence>
<feature type="domain" description="GHMP kinase N-terminal" evidence="7">
    <location>
        <begin position="84"/>
        <end position="137"/>
    </location>
</feature>
<name>A0A1Q5PW56_9ACTO</name>
<evidence type="ECO:0000259" key="8">
    <source>
        <dbReference type="Pfam" id="PF08544"/>
    </source>
</evidence>
<keyword evidence="11" id="KW-1185">Reference proteome</keyword>
<dbReference type="InterPro" id="IPR013750">
    <property type="entry name" value="GHMP_kinase_C_dom"/>
</dbReference>
<dbReference type="STRING" id="52770.BSZ40_06170"/>
<dbReference type="GO" id="GO:0005524">
    <property type="term" value="F:ATP binding"/>
    <property type="evidence" value="ECO:0007669"/>
    <property type="project" value="UniProtKB-KW"/>
</dbReference>
<dbReference type="SUPFAM" id="SSF55060">
    <property type="entry name" value="GHMP Kinase, C-terminal domain"/>
    <property type="match status" value="1"/>
</dbReference>
<dbReference type="SUPFAM" id="SSF54211">
    <property type="entry name" value="Ribosomal protein S5 domain 2-like"/>
    <property type="match status" value="1"/>
</dbReference>
<dbReference type="InterPro" id="IPR006204">
    <property type="entry name" value="GHMP_kinase_N_dom"/>
</dbReference>
<dbReference type="PANTHER" id="PTHR10457">
    <property type="entry name" value="MEVALONATE KINASE/GALACTOKINASE"/>
    <property type="match status" value="1"/>
</dbReference>
<organism evidence="10 11">
    <name type="scientific">Buchananella hordeovulneris</name>
    <dbReference type="NCBI Taxonomy" id="52770"/>
    <lineage>
        <taxon>Bacteria</taxon>
        <taxon>Bacillati</taxon>
        <taxon>Actinomycetota</taxon>
        <taxon>Actinomycetes</taxon>
        <taxon>Actinomycetales</taxon>
        <taxon>Actinomycetaceae</taxon>
        <taxon>Buchananella</taxon>
    </lineage>
</organism>
<feature type="domain" description="GHMP kinase C-terminal" evidence="8">
    <location>
        <begin position="301"/>
        <end position="380"/>
    </location>
</feature>
<evidence type="ECO:0000259" key="7">
    <source>
        <dbReference type="Pfam" id="PF00288"/>
    </source>
</evidence>
<dbReference type="InterPro" id="IPR006203">
    <property type="entry name" value="GHMP_knse_ATP-bd_CS"/>
</dbReference>
<dbReference type="GO" id="GO:0004335">
    <property type="term" value="F:galactokinase activity"/>
    <property type="evidence" value="ECO:0007669"/>
    <property type="project" value="InterPro"/>
</dbReference>
<dbReference type="PRINTS" id="PR00473">
    <property type="entry name" value="GALCTOKINASE"/>
</dbReference>
<keyword evidence="6" id="KW-0119">Carbohydrate metabolism</keyword>
<proteinExistence type="inferred from homology"/>
<dbReference type="InterPro" id="IPR019539">
    <property type="entry name" value="GalKase_N"/>
</dbReference>
<feature type="domain" description="Galactokinase N-terminal" evidence="9">
    <location>
        <begin position="6"/>
        <end position="43"/>
    </location>
</feature>
<dbReference type="PROSITE" id="PS00627">
    <property type="entry name" value="GHMP_KINASES_ATP"/>
    <property type="match status" value="1"/>
</dbReference>
<dbReference type="Gene3D" id="3.30.230.10">
    <property type="match status" value="1"/>
</dbReference>
<dbReference type="InterPro" id="IPR036554">
    <property type="entry name" value="GHMP_kinase_C_sf"/>
</dbReference>
<dbReference type="InterPro" id="IPR020568">
    <property type="entry name" value="Ribosomal_Su5_D2-typ_SF"/>
</dbReference>
<dbReference type="PANTHER" id="PTHR10457:SF7">
    <property type="entry name" value="GALACTOKINASE-RELATED"/>
    <property type="match status" value="1"/>
</dbReference>
<dbReference type="OrthoDB" id="257453at2"/>
<keyword evidence="3" id="KW-0547">Nucleotide-binding</keyword>
<keyword evidence="5" id="KW-0067">ATP-binding</keyword>
<evidence type="ECO:0000256" key="5">
    <source>
        <dbReference type="ARBA" id="ARBA00022840"/>
    </source>
</evidence>
<dbReference type="Pfam" id="PF08544">
    <property type="entry name" value="GHMP_kinases_C"/>
    <property type="match status" value="1"/>
</dbReference>
<dbReference type="InterPro" id="IPR006206">
    <property type="entry name" value="Mevalonate/galactokinase"/>
</dbReference>
<dbReference type="InParanoid" id="A0A1Q5PW56"/>
<accession>A0A1Q5PW56</accession>